<gene>
    <name evidence="1" type="ORF">CEXT_207861</name>
</gene>
<dbReference type="Proteomes" id="UP001054945">
    <property type="component" value="Unassembled WGS sequence"/>
</dbReference>
<sequence length="74" mass="8242">MSSLRRKGDPERLDIATEQASHLSLVPPYSHVFSTLTTRKVARAPVSVAKRTAPSLQSTCWSGDVSNWTEFLIR</sequence>
<evidence type="ECO:0000313" key="1">
    <source>
        <dbReference type="EMBL" id="GIY45546.1"/>
    </source>
</evidence>
<dbReference type="AlphaFoldDB" id="A0AAV4TJC6"/>
<evidence type="ECO:0000313" key="2">
    <source>
        <dbReference type="Proteomes" id="UP001054945"/>
    </source>
</evidence>
<comment type="caution">
    <text evidence="1">The sequence shown here is derived from an EMBL/GenBank/DDBJ whole genome shotgun (WGS) entry which is preliminary data.</text>
</comment>
<accession>A0AAV4TJC6</accession>
<protein>
    <submittedName>
        <fullName evidence="1">Uncharacterized protein</fullName>
    </submittedName>
</protein>
<name>A0AAV4TJC6_CAEEX</name>
<dbReference type="EMBL" id="BPLR01011283">
    <property type="protein sequence ID" value="GIY45546.1"/>
    <property type="molecule type" value="Genomic_DNA"/>
</dbReference>
<reference evidence="1 2" key="1">
    <citation type="submission" date="2021-06" db="EMBL/GenBank/DDBJ databases">
        <title>Caerostris extrusa draft genome.</title>
        <authorList>
            <person name="Kono N."/>
            <person name="Arakawa K."/>
        </authorList>
    </citation>
    <scope>NUCLEOTIDE SEQUENCE [LARGE SCALE GENOMIC DNA]</scope>
</reference>
<organism evidence="1 2">
    <name type="scientific">Caerostris extrusa</name>
    <name type="common">Bark spider</name>
    <name type="synonym">Caerostris bankana</name>
    <dbReference type="NCBI Taxonomy" id="172846"/>
    <lineage>
        <taxon>Eukaryota</taxon>
        <taxon>Metazoa</taxon>
        <taxon>Ecdysozoa</taxon>
        <taxon>Arthropoda</taxon>
        <taxon>Chelicerata</taxon>
        <taxon>Arachnida</taxon>
        <taxon>Araneae</taxon>
        <taxon>Araneomorphae</taxon>
        <taxon>Entelegynae</taxon>
        <taxon>Araneoidea</taxon>
        <taxon>Araneidae</taxon>
        <taxon>Caerostris</taxon>
    </lineage>
</organism>
<keyword evidence="2" id="KW-1185">Reference proteome</keyword>
<proteinExistence type="predicted"/>